<dbReference type="PANTHER" id="PTHR43727:SF2">
    <property type="entry name" value="GROUP IV DECARBOXYLASE"/>
    <property type="match status" value="1"/>
</dbReference>
<dbReference type="SUPFAM" id="SSF50621">
    <property type="entry name" value="Alanine racemase C-terminal domain-like"/>
    <property type="match status" value="1"/>
</dbReference>
<evidence type="ECO:0000256" key="1">
    <source>
        <dbReference type="ARBA" id="ARBA00001933"/>
    </source>
</evidence>
<gene>
    <name evidence="5" type="ORF">L2K70_10265</name>
</gene>
<comment type="caution">
    <text evidence="5">The sequence shown here is derived from an EMBL/GenBank/DDBJ whole genome shotgun (WGS) entry which is preliminary data.</text>
</comment>
<reference evidence="5 6" key="1">
    <citation type="submission" date="2022-01" db="EMBL/GenBank/DDBJ databases">
        <title>Nocardioides sp. nov., an actinomycete isolated from mining soil.</title>
        <authorList>
            <person name="Liu L."/>
        </authorList>
    </citation>
    <scope>NUCLEOTIDE SEQUENCE [LARGE SCALE GENOMIC DNA]</scope>
    <source>
        <strain evidence="5 6">KLBMP 9356</strain>
    </source>
</reference>
<keyword evidence="2" id="KW-0663">Pyridoxal phosphate</keyword>
<evidence type="ECO:0000313" key="6">
    <source>
        <dbReference type="Proteomes" id="UP001201161"/>
    </source>
</evidence>
<evidence type="ECO:0000256" key="2">
    <source>
        <dbReference type="ARBA" id="ARBA00022898"/>
    </source>
</evidence>
<dbReference type="SUPFAM" id="SSF51419">
    <property type="entry name" value="PLP-binding barrel"/>
    <property type="match status" value="1"/>
</dbReference>
<dbReference type="EMBL" id="JAKJHZ010000006">
    <property type="protein sequence ID" value="MCF6377989.1"/>
    <property type="molecule type" value="Genomic_DNA"/>
</dbReference>
<organism evidence="5 6">
    <name type="scientific">Nocardioides potassii</name>
    <dbReference type="NCBI Taxonomy" id="2911371"/>
    <lineage>
        <taxon>Bacteria</taxon>
        <taxon>Bacillati</taxon>
        <taxon>Actinomycetota</taxon>
        <taxon>Actinomycetes</taxon>
        <taxon>Propionibacteriales</taxon>
        <taxon>Nocardioidaceae</taxon>
        <taxon>Nocardioides</taxon>
    </lineage>
</organism>
<dbReference type="Pfam" id="PF02784">
    <property type="entry name" value="Orn_Arg_deC_N"/>
    <property type="match status" value="1"/>
</dbReference>
<dbReference type="Gene3D" id="3.30.470.20">
    <property type="entry name" value="ATP-grasp fold, B domain"/>
    <property type="match status" value="1"/>
</dbReference>
<dbReference type="Proteomes" id="UP001201161">
    <property type="component" value="Unassembled WGS sequence"/>
</dbReference>
<dbReference type="SUPFAM" id="SSF56059">
    <property type="entry name" value="Glutathione synthetase ATP-binding domain-like"/>
    <property type="match status" value="1"/>
</dbReference>
<evidence type="ECO:0000256" key="3">
    <source>
        <dbReference type="SAM" id="MobiDB-lite"/>
    </source>
</evidence>
<protein>
    <recommendedName>
        <fullName evidence="4">Orn/DAP/Arg decarboxylase 2 N-terminal domain-containing protein</fullName>
    </recommendedName>
</protein>
<dbReference type="InterPro" id="IPR009006">
    <property type="entry name" value="Ala_racemase/Decarboxylase_C"/>
</dbReference>
<feature type="region of interest" description="Disordered" evidence="3">
    <location>
        <begin position="290"/>
        <end position="316"/>
    </location>
</feature>
<dbReference type="Gene3D" id="3.20.20.10">
    <property type="entry name" value="Alanine racemase"/>
    <property type="match status" value="1"/>
</dbReference>
<dbReference type="InterPro" id="IPR000183">
    <property type="entry name" value="Orn/DAP/Arg_de-COase"/>
</dbReference>
<feature type="domain" description="Orn/DAP/Arg decarboxylase 2 N-terminal" evidence="4">
    <location>
        <begin position="364"/>
        <end position="585"/>
    </location>
</feature>
<dbReference type="PANTHER" id="PTHR43727">
    <property type="entry name" value="DIAMINOPIMELATE DECARBOXYLASE"/>
    <property type="match status" value="1"/>
</dbReference>
<dbReference type="Gene3D" id="2.40.37.10">
    <property type="entry name" value="Lyase, Ornithine Decarboxylase, Chain A, domain 1"/>
    <property type="match status" value="1"/>
</dbReference>
<proteinExistence type="predicted"/>
<comment type="cofactor">
    <cofactor evidence="1">
        <name>pyridoxal 5'-phosphate</name>
        <dbReference type="ChEBI" id="CHEBI:597326"/>
    </cofactor>
</comment>
<dbReference type="PRINTS" id="PR01179">
    <property type="entry name" value="ODADCRBXLASE"/>
</dbReference>
<evidence type="ECO:0000313" key="5">
    <source>
        <dbReference type="EMBL" id="MCF6377989.1"/>
    </source>
</evidence>
<dbReference type="RefSeq" id="WP_236401741.1">
    <property type="nucleotide sequence ID" value="NZ_JAKJHZ010000006.1"/>
</dbReference>
<accession>A0ABS9HCQ0</accession>
<sequence length="692" mass="74076">MVLPPWREVDLNTGRQSLLDLVTERQGLLISGLDLEASVLSVLASPSILVPPVDALNRVSKGSAGQAAELLELQYPVTMAVASLADAFDFCETHGWRAWAKGERYEAVPVTHPGALAHALDRITKTWGGTPLLQADVAGAEESICFAAHDGRLLGACAMRKTSMTPEGKTWSGRVTELSEADEKSLRTFVAETRWTGGGELELVREARTDERFLIDLNPRFPAWVHGATLAGFNLPARLVAAASGSTAPTESSSGNPEFVRVVLELPAVHSYPVQGFGMPSQLAAGLKGHPSGMPDLSRAVSGERPPARSSTVASHHPAVDELQTLAMADLMTPVRLALPRVVEQRLAQLNNLRLQIAASSGLPVTCAYSIKTDPSPDILSAMHASGLKAEAISMAEVQRALGAGFTPSDIVLNGPGKWWPRPVDSRLALRALFADSTSDLKRCLRVSADGDLQPNLVGLRVAAPKVTSRFGIRLHDRRQFASTASLLAASHLESFGAHMHVAASAIGFTEWLANARFAIDLAAMLADTVGIPVKAFDFGGGWPAAMTRFDTPALRETWTEAAGYARSKLPDLEEVLFEPGKALVQPAQLLLTRVLELRDSPDDDLAAVVDASVADLADLTRVARTVVAFDDQYQTWNVLPDGDDLIYGRICMEHDILRRGVAIPDTAEPGTLLAFLDAGAYESSMAYAFGS</sequence>
<name>A0ABS9HCQ0_9ACTN</name>
<evidence type="ECO:0000259" key="4">
    <source>
        <dbReference type="Pfam" id="PF02784"/>
    </source>
</evidence>
<keyword evidence="6" id="KW-1185">Reference proteome</keyword>
<dbReference type="InterPro" id="IPR029066">
    <property type="entry name" value="PLP-binding_barrel"/>
</dbReference>
<dbReference type="InterPro" id="IPR022644">
    <property type="entry name" value="De-COase2_N"/>
</dbReference>